<dbReference type="SUPFAM" id="SSF46689">
    <property type="entry name" value="Homeodomain-like"/>
    <property type="match status" value="1"/>
</dbReference>
<feature type="compositionally biased region" description="Polar residues" evidence="1">
    <location>
        <begin position="158"/>
        <end position="170"/>
    </location>
</feature>
<dbReference type="InterPro" id="IPR009057">
    <property type="entry name" value="Homeodomain-like_sf"/>
</dbReference>
<dbReference type="InterPro" id="IPR001005">
    <property type="entry name" value="SANT/Myb"/>
</dbReference>
<dbReference type="STRING" id="348802.A0A0D2EZT4"/>
<evidence type="ECO:0000259" key="3">
    <source>
        <dbReference type="PROSITE" id="PS51294"/>
    </source>
</evidence>
<feature type="domain" description="Myb-like" evidence="2">
    <location>
        <begin position="18"/>
        <end position="68"/>
    </location>
</feature>
<dbReference type="HOGENOM" id="CLU_707953_0_0_1"/>
<feature type="region of interest" description="Disordered" evidence="1">
    <location>
        <begin position="1"/>
        <end position="30"/>
    </location>
</feature>
<feature type="region of interest" description="Disordered" evidence="1">
    <location>
        <begin position="152"/>
        <end position="225"/>
    </location>
</feature>
<dbReference type="GeneID" id="25330751"/>
<gene>
    <name evidence="4" type="ORF">PV05_08843</name>
</gene>
<dbReference type="InterPro" id="IPR017930">
    <property type="entry name" value="Myb_dom"/>
</dbReference>
<dbReference type="Proteomes" id="UP000054342">
    <property type="component" value="Unassembled WGS sequence"/>
</dbReference>
<dbReference type="OrthoDB" id="3521097at2759"/>
<accession>A0A0D2EZT4</accession>
<dbReference type="PANTHER" id="PTHR38166">
    <property type="entry name" value="C2H2-TYPE DOMAIN-CONTAINING PROTEIN-RELATED"/>
    <property type="match status" value="1"/>
</dbReference>
<dbReference type="PROSITE" id="PS51294">
    <property type="entry name" value="HTH_MYB"/>
    <property type="match status" value="1"/>
</dbReference>
<dbReference type="Gene3D" id="1.10.10.60">
    <property type="entry name" value="Homeodomain-like"/>
    <property type="match status" value="1"/>
</dbReference>
<name>A0A0D2EZT4_9EURO</name>
<dbReference type="AlphaFoldDB" id="A0A0D2EZT4"/>
<dbReference type="SMART" id="SM00717">
    <property type="entry name" value="SANT"/>
    <property type="match status" value="1"/>
</dbReference>
<dbReference type="PROSITE" id="PS50090">
    <property type="entry name" value="MYB_LIKE"/>
    <property type="match status" value="1"/>
</dbReference>
<dbReference type="PANTHER" id="PTHR38166:SF1">
    <property type="entry name" value="C2H2-TYPE DOMAIN-CONTAINING PROTEIN"/>
    <property type="match status" value="1"/>
</dbReference>
<dbReference type="CDD" id="cd00167">
    <property type="entry name" value="SANT"/>
    <property type="match status" value="1"/>
</dbReference>
<proteinExistence type="predicted"/>
<evidence type="ECO:0000259" key="2">
    <source>
        <dbReference type="PROSITE" id="PS50090"/>
    </source>
</evidence>
<evidence type="ECO:0000256" key="1">
    <source>
        <dbReference type="SAM" id="MobiDB-lite"/>
    </source>
</evidence>
<dbReference type="RefSeq" id="XP_013313838.1">
    <property type="nucleotide sequence ID" value="XM_013458384.1"/>
</dbReference>
<sequence>MRHRSPKQCRERYHQNLKPSLNHEPISPQEGELIEQLVGEGGKRWVEIARPLGNRKRDGVKNWWNSSMNRKTTSVQQGSGTKSVGYREEPAAAIQSESTFYSEGEESFVLDPSSPPEVNFEHDNNLDKAMAEIVQGLVKDFLLLLKALATDSPEHSQHPSTSSGTASHRLTSPTSTSGTTSLTSISQVNGSRRSDDDDIGDEHRQHKRPRFVEVEPDPPSSKKLLACPYAKHDPERYSERNTNRSETAYHKCASKILTDIPRLKQHLYRVHKRPEYTCSSCFACFENAQSRTSHERTRSCGILECPFEEKMNPDQYRAVKRRQVGQDCVASWFAIFAILFPGAPLPDNPYVECTETLMIGRINMKRLEDSLRRWEYTFSVSVTKGSTNGG</sequence>
<evidence type="ECO:0000313" key="4">
    <source>
        <dbReference type="EMBL" id="KIW53254.1"/>
    </source>
</evidence>
<protein>
    <submittedName>
        <fullName evidence="4">Uncharacterized protein</fullName>
    </submittedName>
</protein>
<organism evidence="4 5">
    <name type="scientific">Exophiala xenobiotica</name>
    <dbReference type="NCBI Taxonomy" id="348802"/>
    <lineage>
        <taxon>Eukaryota</taxon>
        <taxon>Fungi</taxon>
        <taxon>Dikarya</taxon>
        <taxon>Ascomycota</taxon>
        <taxon>Pezizomycotina</taxon>
        <taxon>Eurotiomycetes</taxon>
        <taxon>Chaetothyriomycetidae</taxon>
        <taxon>Chaetothyriales</taxon>
        <taxon>Herpotrichiellaceae</taxon>
        <taxon>Exophiala</taxon>
    </lineage>
</organism>
<keyword evidence="5" id="KW-1185">Reference proteome</keyword>
<dbReference type="EMBL" id="KN847321">
    <property type="protein sequence ID" value="KIW53254.1"/>
    <property type="molecule type" value="Genomic_DNA"/>
</dbReference>
<feature type="compositionally biased region" description="Low complexity" evidence="1">
    <location>
        <begin position="171"/>
        <end position="186"/>
    </location>
</feature>
<feature type="domain" description="HTH myb-type" evidence="3">
    <location>
        <begin position="18"/>
        <end position="72"/>
    </location>
</feature>
<reference evidence="4 5" key="1">
    <citation type="submission" date="2015-01" db="EMBL/GenBank/DDBJ databases">
        <title>The Genome Sequence of Exophiala xenobiotica CBS118157.</title>
        <authorList>
            <consortium name="The Broad Institute Genomics Platform"/>
            <person name="Cuomo C."/>
            <person name="de Hoog S."/>
            <person name="Gorbushina A."/>
            <person name="Stielow B."/>
            <person name="Teixiera M."/>
            <person name="Abouelleil A."/>
            <person name="Chapman S.B."/>
            <person name="Priest M."/>
            <person name="Young S.K."/>
            <person name="Wortman J."/>
            <person name="Nusbaum C."/>
            <person name="Birren B."/>
        </authorList>
    </citation>
    <scope>NUCLEOTIDE SEQUENCE [LARGE SCALE GENOMIC DNA]</scope>
    <source>
        <strain evidence="4 5">CBS 118157</strain>
    </source>
</reference>
<evidence type="ECO:0000313" key="5">
    <source>
        <dbReference type="Proteomes" id="UP000054342"/>
    </source>
</evidence>